<evidence type="ECO:0000256" key="1">
    <source>
        <dbReference type="SAM" id="MobiDB-lite"/>
    </source>
</evidence>
<dbReference type="Proteomes" id="UP000543598">
    <property type="component" value="Unassembled WGS sequence"/>
</dbReference>
<dbReference type="EMBL" id="JABEMB010000003">
    <property type="protein sequence ID" value="NNH03095.1"/>
    <property type="molecule type" value="Genomic_DNA"/>
</dbReference>
<proteinExistence type="predicted"/>
<dbReference type="RefSeq" id="WP_167034693.1">
    <property type="nucleotide sequence ID" value="NZ_BAAANA010000002.1"/>
</dbReference>
<name>A0A7Y2LYI0_9MICO</name>
<protein>
    <submittedName>
        <fullName evidence="2">Uncharacterized protein</fullName>
    </submittedName>
</protein>
<gene>
    <name evidence="2" type="ORF">HLA99_04410</name>
</gene>
<reference evidence="2 3" key="1">
    <citation type="submission" date="2020-05" db="EMBL/GenBank/DDBJ databases">
        <title>MicrobeNet Type strains.</title>
        <authorList>
            <person name="Nicholson A.C."/>
        </authorList>
    </citation>
    <scope>NUCLEOTIDE SEQUENCE [LARGE SCALE GENOMIC DNA]</scope>
    <source>
        <strain evidence="2 3">JCM 14282</strain>
    </source>
</reference>
<comment type="caution">
    <text evidence="2">The sequence shown here is derived from an EMBL/GenBank/DDBJ whole genome shotgun (WGS) entry which is preliminary data.</text>
</comment>
<evidence type="ECO:0000313" key="2">
    <source>
        <dbReference type="EMBL" id="NNH03095.1"/>
    </source>
</evidence>
<keyword evidence="3" id="KW-1185">Reference proteome</keyword>
<feature type="region of interest" description="Disordered" evidence="1">
    <location>
        <begin position="37"/>
        <end position="61"/>
    </location>
</feature>
<sequence>MHHLGVGVDHRGKRVLILADDQTTTVVHLDTGEIIATNTIDPPAPTGETKNGSPADGRTPVPDVLYVATQISPMSRLITRWT</sequence>
<evidence type="ECO:0000313" key="3">
    <source>
        <dbReference type="Proteomes" id="UP000543598"/>
    </source>
</evidence>
<organism evidence="2 3">
    <name type="scientific">Microbacterium ulmi</name>
    <dbReference type="NCBI Taxonomy" id="179095"/>
    <lineage>
        <taxon>Bacteria</taxon>
        <taxon>Bacillati</taxon>
        <taxon>Actinomycetota</taxon>
        <taxon>Actinomycetes</taxon>
        <taxon>Micrococcales</taxon>
        <taxon>Microbacteriaceae</taxon>
        <taxon>Microbacterium</taxon>
    </lineage>
</organism>
<accession>A0A7Y2LYI0</accession>
<dbReference type="AlphaFoldDB" id="A0A7Y2LYI0"/>